<feature type="chain" id="PRO_5041360938" evidence="1">
    <location>
        <begin position="21"/>
        <end position="137"/>
    </location>
</feature>
<feature type="signal peptide" evidence="1">
    <location>
        <begin position="1"/>
        <end position="20"/>
    </location>
</feature>
<reference evidence="2" key="1">
    <citation type="journal article" date="2014" name="Int. J. Syst. Evol. Microbiol.">
        <title>Complete genome sequence of Corynebacterium casei LMG S-19264T (=DSM 44701T), isolated from a smear-ripened cheese.</title>
        <authorList>
            <consortium name="US DOE Joint Genome Institute (JGI-PGF)"/>
            <person name="Walter F."/>
            <person name="Albersmeier A."/>
            <person name="Kalinowski J."/>
            <person name="Ruckert C."/>
        </authorList>
    </citation>
    <scope>NUCLEOTIDE SEQUENCE</scope>
    <source>
        <strain evidence="2">NBRC 101628</strain>
    </source>
</reference>
<name>A0AA37RSF9_9GAMM</name>
<keyword evidence="3" id="KW-1185">Reference proteome</keyword>
<dbReference type="Proteomes" id="UP001161422">
    <property type="component" value="Unassembled WGS sequence"/>
</dbReference>
<dbReference type="EMBL" id="BSNC01000001">
    <property type="protein sequence ID" value="GLP95115.1"/>
    <property type="molecule type" value="Genomic_DNA"/>
</dbReference>
<reference evidence="2" key="2">
    <citation type="submission" date="2023-01" db="EMBL/GenBank/DDBJ databases">
        <title>Draft genome sequence of Paraferrimonas sedimenticola strain NBRC 101628.</title>
        <authorList>
            <person name="Sun Q."/>
            <person name="Mori K."/>
        </authorList>
    </citation>
    <scope>NUCLEOTIDE SEQUENCE</scope>
    <source>
        <strain evidence="2">NBRC 101628</strain>
    </source>
</reference>
<evidence type="ECO:0000313" key="2">
    <source>
        <dbReference type="EMBL" id="GLP95115.1"/>
    </source>
</evidence>
<protein>
    <submittedName>
        <fullName evidence="2">DNA breaking-rejoining protein</fullName>
    </submittedName>
</protein>
<gene>
    <name evidence="2" type="ORF">GCM10007895_04210</name>
</gene>
<evidence type="ECO:0000313" key="3">
    <source>
        <dbReference type="Proteomes" id="UP001161422"/>
    </source>
</evidence>
<proteinExistence type="predicted"/>
<dbReference type="AlphaFoldDB" id="A0AA37RSF9"/>
<keyword evidence="1" id="KW-0732">Signal</keyword>
<evidence type="ECO:0000256" key="1">
    <source>
        <dbReference type="SAM" id="SignalP"/>
    </source>
</evidence>
<dbReference type="RefSeq" id="WP_095505860.1">
    <property type="nucleotide sequence ID" value="NZ_BSNC01000001.1"/>
</dbReference>
<comment type="caution">
    <text evidence="2">The sequence shown here is derived from an EMBL/GenBank/DDBJ whole genome shotgun (WGS) entry which is preliminary data.</text>
</comment>
<sequence>MKLVLTLLTFILLSFPVAQAVSEENAPLATKLEWQKSPFIIEGSVEGYGEQRYLIELNKGDRFQLTLTPTNLSTYFNVYAPETESMKDGAWYIGPTDGNQLDLQVDQSGVYLIQVFLYRNAARRGEESQYRLEFQRN</sequence>
<organism evidence="2 3">
    <name type="scientific">Paraferrimonas sedimenticola</name>
    <dbReference type="NCBI Taxonomy" id="375674"/>
    <lineage>
        <taxon>Bacteria</taxon>
        <taxon>Pseudomonadati</taxon>
        <taxon>Pseudomonadota</taxon>
        <taxon>Gammaproteobacteria</taxon>
        <taxon>Alteromonadales</taxon>
        <taxon>Ferrimonadaceae</taxon>
        <taxon>Paraferrimonas</taxon>
    </lineage>
</organism>
<dbReference type="Gene3D" id="2.60.120.380">
    <property type="match status" value="1"/>
</dbReference>
<accession>A0AA37RSF9</accession>